<dbReference type="Gene3D" id="3.40.140.10">
    <property type="entry name" value="Cytidine Deaminase, domain 2"/>
    <property type="match status" value="1"/>
</dbReference>
<name>A0A2A5RIZ0_9LACT</name>
<reference evidence="1 2" key="1">
    <citation type="submission" date="2014-12" db="EMBL/GenBank/DDBJ databases">
        <title>Draft genome sequences of 10 type strains of Lactococcus.</title>
        <authorList>
            <person name="Sun Z."/>
            <person name="Zhong Z."/>
            <person name="Liu W."/>
            <person name="Zhang W."/>
            <person name="Zhang H."/>
        </authorList>
    </citation>
    <scope>NUCLEOTIDE SEQUENCE [LARGE SCALE GENOMIC DNA]</scope>
    <source>
        <strain evidence="1 2">JCM 16395</strain>
    </source>
</reference>
<dbReference type="GO" id="GO:0003824">
    <property type="term" value="F:catalytic activity"/>
    <property type="evidence" value="ECO:0007669"/>
    <property type="project" value="InterPro"/>
</dbReference>
<dbReference type="InterPro" id="IPR016193">
    <property type="entry name" value="Cytidine_deaminase-like"/>
</dbReference>
<comment type="caution">
    <text evidence="1">The sequence shown here is derived from an EMBL/GenBank/DDBJ whole genome shotgun (WGS) entry which is preliminary data.</text>
</comment>
<protein>
    <submittedName>
        <fullName evidence="1">Uncharacterized protein</fullName>
    </submittedName>
</protein>
<dbReference type="Proteomes" id="UP000218181">
    <property type="component" value="Unassembled WGS sequence"/>
</dbReference>
<organism evidence="1 2">
    <name type="scientific">Lactococcus fujiensis JCM 16395</name>
    <dbReference type="NCBI Taxonomy" id="1291764"/>
    <lineage>
        <taxon>Bacteria</taxon>
        <taxon>Bacillati</taxon>
        <taxon>Bacillota</taxon>
        <taxon>Bacilli</taxon>
        <taxon>Lactobacillales</taxon>
        <taxon>Streptococcaceae</taxon>
        <taxon>Lactococcus</taxon>
    </lineage>
</organism>
<dbReference type="SUPFAM" id="SSF53927">
    <property type="entry name" value="Cytidine deaminase-like"/>
    <property type="match status" value="1"/>
</dbReference>
<sequence>MVEFCQPDMPVYLVSKSMDVKTTTVGELLPYSFKNLS</sequence>
<accession>A0A2A5RIZ0</accession>
<dbReference type="AlphaFoldDB" id="A0A2A5RIZ0"/>
<keyword evidence="2" id="KW-1185">Reference proteome</keyword>
<evidence type="ECO:0000313" key="2">
    <source>
        <dbReference type="Proteomes" id="UP000218181"/>
    </source>
</evidence>
<dbReference type="EMBL" id="JXJU01000013">
    <property type="protein sequence ID" value="PCR99065.1"/>
    <property type="molecule type" value="Genomic_DNA"/>
</dbReference>
<evidence type="ECO:0000313" key="1">
    <source>
        <dbReference type="EMBL" id="PCR99065.1"/>
    </source>
</evidence>
<gene>
    <name evidence="1" type="ORF">RT41_GL000509</name>
</gene>
<proteinExistence type="predicted"/>